<dbReference type="PANTHER" id="PTHR32295">
    <property type="entry name" value="IQ-DOMAIN 5-RELATED"/>
    <property type="match status" value="1"/>
</dbReference>
<keyword evidence="5" id="KW-1185">Reference proteome</keyword>
<organism evidence="4 5">
    <name type="scientific">Trapa natans</name>
    <name type="common">Water chestnut</name>
    <dbReference type="NCBI Taxonomy" id="22666"/>
    <lineage>
        <taxon>Eukaryota</taxon>
        <taxon>Viridiplantae</taxon>
        <taxon>Streptophyta</taxon>
        <taxon>Embryophyta</taxon>
        <taxon>Tracheophyta</taxon>
        <taxon>Spermatophyta</taxon>
        <taxon>Magnoliopsida</taxon>
        <taxon>eudicotyledons</taxon>
        <taxon>Gunneridae</taxon>
        <taxon>Pentapetalae</taxon>
        <taxon>rosids</taxon>
        <taxon>malvids</taxon>
        <taxon>Myrtales</taxon>
        <taxon>Lythraceae</taxon>
        <taxon>Trapa</taxon>
    </lineage>
</organism>
<comment type="caution">
    <text evidence="4">The sequence shown here is derived from an EMBL/GenBank/DDBJ whole genome shotgun (WGS) entry which is preliminary data.</text>
</comment>
<evidence type="ECO:0000256" key="3">
    <source>
        <dbReference type="SAM" id="MobiDB-lite"/>
    </source>
</evidence>
<feature type="compositionally biased region" description="Polar residues" evidence="3">
    <location>
        <begin position="369"/>
        <end position="391"/>
    </location>
</feature>
<dbReference type="EMBL" id="JAXQNO010000012">
    <property type="protein sequence ID" value="KAK4787895.1"/>
    <property type="molecule type" value="Genomic_DNA"/>
</dbReference>
<reference evidence="4 5" key="1">
    <citation type="journal article" date="2023" name="Hortic Res">
        <title>Pangenome of water caltrop reveals structural variations and asymmetric subgenome divergence after allopolyploidization.</title>
        <authorList>
            <person name="Zhang X."/>
            <person name="Chen Y."/>
            <person name="Wang L."/>
            <person name="Yuan Y."/>
            <person name="Fang M."/>
            <person name="Shi L."/>
            <person name="Lu R."/>
            <person name="Comes H.P."/>
            <person name="Ma Y."/>
            <person name="Chen Y."/>
            <person name="Huang G."/>
            <person name="Zhou Y."/>
            <person name="Zheng Z."/>
            <person name="Qiu Y."/>
        </authorList>
    </citation>
    <scope>NUCLEOTIDE SEQUENCE [LARGE SCALE GENOMIC DNA]</scope>
    <source>
        <strain evidence="4">F231</strain>
    </source>
</reference>
<dbReference type="GO" id="GO:0005516">
    <property type="term" value="F:calmodulin binding"/>
    <property type="evidence" value="ECO:0007669"/>
    <property type="project" value="UniProtKB-KW"/>
</dbReference>
<comment type="similarity">
    <text evidence="2">Belongs to the IQD family.</text>
</comment>
<feature type="region of interest" description="Disordered" evidence="3">
    <location>
        <begin position="176"/>
        <end position="203"/>
    </location>
</feature>
<dbReference type="Proteomes" id="UP001346149">
    <property type="component" value="Unassembled WGS sequence"/>
</dbReference>
<evidence type="ECO:0000313" key="5">
    <source>
        <dbReference type="Proteomes" id="UP001346149"/>
    </source>
</evidence>
<sequence>MLIDNKTRSGAVKGSILQDGPHWGAGEERLLEKPVCGSRWLLREYLICNIRSLQSSVFHLETIPLGFELGKMILQARKRSTEKRKWTSVRSYLCGEEMELDSVVAEEDSASVKSCEATIMVRDLDAEQSSKDAPVMTEQVPPQQKRNSMTKMLNEEDAAVIIQSAFRKYLATRLDEPTGSTNAERDEDPSAGMGSPRKADSISTSIEVKTGISMEVLSVRDERLPPVMSSNRTQHKARITQVLKPKEDWDDSTVSSSISRRRIQHRLEALTRRERALAYAFSQQLRVCSKKRQMKAWEGNEPDMGWSWLERWMATRESSIATDHGNQKSLVRRRLLDLAREEKESCGSNEVSVHLDYALTTAAKDINGLTPSTNGIKSTRNTTKSGSLSYRQRQKVHAQVTKKRSADEMRTCIYKDHKQNKMEEK</sequence>
<keyword evidence="1" id="KW-0112">Calmodulin-binding</keyword>
<evidence type="ECO:0000256" key="2">
    <source>
        <dbReference type="ARBA" id="ARBA00024341"/>
    </source>
</evidence>
<dbReference type="PANTHER" id="PTHR32295:SF15">
    <property type="entry name" value="PROTEIN IQ-DOMAIN 33"/>
    <property type="match status" value="1"/>
</dbReference>
<feature type="region of interest" description="Disordered" evidence="3">
    <location>
        <begin position="368"/>
        <end position="399"/>
    </location>
</feature>
<protein>
    <recommendedName>
        <fullName evidence="6">Protein IQ-DOMAIN 1</fullName>
    </recommendedName>
</protein>
<evidence type="ECO:0000256" key="1">
    <source>
        <dbReference type="ARBA" id="ARBA00022860"/>
    </source>
</evidence>
<proteinExistence type="inferred from homology"/>
<dbReference type="AlphaFoldDB" id="A0AAN7R4I0"/>
<gene>
    <name evidence="4" type="ORF">SAY86_011728</name>
</gene>
<name>A0AAN7R4I0_TRANT</name>
<evidence type="ECO:0000313" key="4">
    <source>
        <dbReference type="EMBL" id="KAK4787895.1"/>
    </source>
</evidence>
<accession>A0AAN7R4I0</accession>
<evidence type="ECO:0008006" key="6">
    <source>
        <dbReference type="Google" id="ProtNLM"/>
    </source>
</evidence>